<accession>A0A8T3CSW0</accession>
<feature type="domain" description="Fibronectin type-III" evidence="4">
    <location>
        <begin position="9"/>
        <end position="86"/>
    </location>
</feature>
<dbReference type="Pfam" id="PF01108">
    <property type="entry name" value="Tissue_fac"/>
    <property type="match status" value="1"/>
</dbReference>
<dbReference type="PANTHER" id="PTHR20859">
    <property type="entry name" value="INTERFERON/INTERLEUKIN RECEPTOR"/>
    <property type="match status" value="1"/>
</dbReference>
<dbReference type="SUPFAM" id="SSF49265">
    <property type="entry name" value="Fibronectin type III"/>
    <property type="match status" value="1"/>
</dbReference>
<evidence type="ECO:0000313" key="6">
    <source>
        <dbReference type="Proteomes" id="UP000829720"/>
    </source>
</evidence>
<feature type="compositionally biased region" description="Pro residues" evidence="1">
    <location>
        <begin position="388"/>
        <end position="398"/>
    </location>
</feature>
<dbReference type="InterPro" id="IPR050650">
    <property type="entry name" value="Type-II_Cytokine-TF_Rcpt"/>
</dbReference>
<evidence type="ECO:0000259" key="4">
    <source>
        <dbReference type="Pfam" id="PF01108"/>
    </source>
</evidence>
<feature type="region of interest" description="Disordered" evidence="1">
    <location>
        <begin position="371"/>
        <end position="406"/>
    </location>
</feature>
<keyword evidence="3" id="KW-0732">Signal</keyword>
<proteinExistence type="predicted"/>
<comment type="caution">
    <text evidence="5">The sequence shown here is derived from an EMBL/GenBank/DDBJ whole genome shotgun (WGS) entry which is preliminary data.</text>
</comment>
<feature type="compositionally biased region" description="Polar residues" evidence="1">
    <location>
        <begin position="371"/>
        <end position="381"/>
    </location>
</feature>
<dbReference type="OrthoDB" id="8584840at2759"/>
<reference evidence="5" key="1">
    <citation type="submission" date="2021-01" db="EMBL/GenBank/DDBJ databases">
        <authorList>
            <person name="Zahm M."/>
            <person name="Roques C."/>
            <person name="Cabau C."/>
            <person name="Klopp C."/>
            <person name="Donnadieu C."/>
            <person name="Jouanno E."/>
            <person name="Lampietro C."/>
            <person name="Louis A."/>
            <person name="Herpin A."/>
            <person name="Echchiki A."/>
            <person name="Berthelot C."/>
            <person name="Parey E."/>
            <person name="Roest-Crollius H."/>
            <person name="Braasch I."/>
            <person name="Postlethwait J."/>
            <person name="Bobe J."/>
            <person name="Montfort J."/>
            <person name="Bouchez O."/>
            <person name="Begum T."/>
            <person name="Mejri S."/>
            <person name="Adams A."/>
            <person name="Chen W.-J."/>
            <person name="Guiguen Y."/>
        </authorList>
    </citation>
    <scope>NUCLEOTIDE SEQUENCE</scope>
    <source>
        <tissue evidence="5">Blood</tissue>
    </source>
</reference>
<dbReference type="GO" id="GO:0004896">
    <property type="term" value="F:cytokine receptor activity"/>
    <property type="evidence" value="ECO:0007669"/>
    <property type="project" value="TreeGrafter"/>
</dbReference>
<sequence>MTCAPWCLTVVCATVTLFSPGCAVLVCNTTVTWNDLAGLLQWDCPVHTSNTTFTVLKKTQGEQWMKVAGCIRVKSRSCDISKVFTEFHLFNWIQLGREETLGSVQWSKPSMVDPLKDMVYSPPTLSVSLQGKNLTVAVKFPCSPVQNKSCSPRDCCPVSVFLDPCNTTITVYGEKHSSKLWTQEDCGMRRMVSRVFTGLEPGQKYCAVARFISSPTSSPTCIFIPDPAATQKIFWLMGVLFFIFMAAVPVLYLLTQRCMSPETLLPKALQSLQNGVSMELGVLCRNSQEDTGGDHLSILSQAQSESDCVLTSLPPSEAQDNSQSQDDWYCANALSMDSSQGHMPWDSGGMGDSLGPADIEHLLNCVVAPTWSQQSSPTTQRGVAGMEPAPPNLFPPPHTLQGHGVSPDIPLRSVRLGACEGEELRVLEWFDLEHPLSETPSPQSTKL</sequence>
<name>A0A8T3CSW0_9TELE</name>
<dbReference type="PANTHER" id="PTHR20859:SF53">
    <property type="entry name" value="INTERLEUKIN-22 RECEPTOR SUBUNIT ALPHA-1"/>
    <property type="match status" value="1"/>
</dbReference>
<keyword evidence="2" id="KW-0812">Transmembrane</keyword>
<dbReference type="GO" id="GO:0005886">
    <property type="term" value="C:plasma membrane"/>
    <property type="evidence" value="ECO:0007669"/>
    <property type="project" value="TreeGrafter"/>
</dbReference>
<dbReference type="InterPro" id="IPR036116">
    <property type="entry name" value="FN3_sf"/>
</dbReference>
<evidence type="ECO:0000256" key="3">
    <source>
        <dbReference type="SAM" id="SignalP"/>
    </source>
</evidence>
<evidence type="ECO:0000313" key="5">
    <source>
        <dbReference type="EMBL" id="KAI1888379.1"/>
    </source>
</evidence>
<dbReference type="InterPro" id="IPR013783">
    <property type="entry name" value="Ig-like_fold"/>
</dbReference>
<feature type="transmembrane region" description="Helical" evidence="2">
    <location>
        <begin position="233"/>
        <end position="254"/>
    </location>
</feature>
<keyword evidence="2" id="KW-1133">Transmembrane helix</keyword>
<feature type="chain" id="PRO_5035736977" description="Fibronectin type-III domain-containing protein" evidence="3">
    <location>
        <begin position="24"/>
        <end position="447"/>
    </location>
</feature>
<dbReference type="AlphaFoldDB" id="A0A8T3CSW0"/>
<keyword evidence="6" id="KW-1185">Reference proteome</keyword>
<dbReference type="EMBL" id="JAERUA010000017">
    <property type="protein sequence ID" value="KAI1888379.1"/>
    <property type="molecule type" value="Genomic_DNA"/>
</dbReference>
<gene>
    <name evidence="5" type="ORF">AGOR_G00184530</name>
</gene>
<evidence type="ECO:0000256" key="2">
    <source>
        <dbReference type="SAM" id="Phobius"/>
    </source>
</evidence>
<organism evidence="5 6">
    <name type="scientific">Albula goreensis</name>
    <dbReference type="NCBI Taxonomy" id="1534307"/>
    <lineage>
        <taxon>Eukaryota</taxon>
        <taxon>Metazoa</taxon>
        <taxon>Chordata</taxon>
        <taxon>Craniata</taxon>
        <taxon>Vertebrata</taxon>
        <taxon>Euteleostomi</taxon>
        <taxon>Actinopterygii</taxon>
        <taxon>Neopterygii</taxon>
        <taxon>Teleostei</taxon>
        <taxon>Albuliformes</taxon>
        <taxon>Albulidae</taxon>
        <taxon>Albula</taxon>
    </lineage>
</organism>
<dbReference type="Gene3D" id="2.60.40.10">
    <property type="entry name" value="Immunoglobulins"/>
    <property type="match status" value="1"/>
</dbReference>
<protein>
    <recommendedName>
        <fullName evidence="4">Fibronectin type-III domain-containing protein</fullName>
    </recommendedName>
</protein>
<dbReference type="Proteomes" id="UP000829720">
    <property type="component" value="Unassembled WGS sequence"/>
</dbReference>
<dbReference type="InterPro" id="IPR003961">
    <property type="entry name" value="FN3_dom"/>
</dbReference>
<keyword evidence="2" id="KW-0472">Membrane</keyword>
<evidence type="ECO:0000256" key="1">
    <source>
        <dbReference type="SAM" id="MobiDB-lite"/>
    </source>
</evidence>
<feature type="signal peptide" evidence="3">
    <location>
        <begin position="1"/>
        <end position="23"/>
    </location>
</feature>